<keyword evidence="13" id="KW-1185">Reference proteome</keyword>
<sequence length="230" mass="24909">MSDEATQMAAQQSRARSAYQRWEMASFDPPPPPPPPPTPDETAAFEAQLLRIRENAHQEGLKSGHVAGQALGYQAGYDQGHKQGFEQGREEARAQARQLALLAQRFAEALQTAEAGVADMLVELALDIAQQVVRQHVQHDPTALLAAARELLAHEPQLTGSPQLVVSPADLPVVEAYLMEELQTRGWTVRADAALERGGCRAQAASGEADAAIGTRWERVALALGKARPW</sequence>
<protein>
    <recommendedName>
        <fullName evidence="4">Flagellar assembly protein FliH</fullName>
    </recommendedName>
</protein>
<dbReference type="PANTHER" id="PTHR34982:SF1">
    <property type="entry name" value="FLAGELLAR ASSEMBLY PROTEIN FLIH"/>
    <property type="match status" value="1"/>
</dbReference>
<evidence type="ECO:0000256" key="9">
    <source>
        <dbReference type="ARBA" id="ARBA00023225"/>
    </source>
</evidence>
<reference evidence="12" key="1">
    <citation type="journal article" date="2015" name="Genome Announc.">
        <title>Draft Genome Sequence of the Polyhydroxyalkanoate-Producing Bacterium Burkholderia sacchari LMG 19450 Isolated from Brazilian Sugarcane Plantation Soil.</title>
        <authorList>
            <person name="Alexandrino P.M."/>
            <person name="Mendonca T.T."/>
            <person name="Guaman Bautista L.P."/>
            <person name="Cherix J."/>
            <person name="Lozano-Sakalauskas G.C."/>
            <person name="Fujita A."/>
            <person name="Ramos Filho E."/>
            <person name="Long P."/>
            <person name="Padilla G."/>
            <person name="Taciro M.K."/>
            <person name="Gomez J.G."/>
            <person name="Silva L.F."/>
        </authorList>
    </citation>
    <scope>NUCLEOTIDE SEQUENCE</scope>
    <source>
        <strain evidence="12">LMG 19450</strain>
    </source>
</reference>
<keyword evidence="12" id="KW-0966">Cell projection</keyword>
<dbReference type="PANTHER" id="PTHR34982">
    <property type="entry name" value="YOP PROTEINS TRANSLOCATION PROTEIN L"/>
    <property type="match status" value="1"/>
</dbReference>
<proteinExistence type="inferred from homology"/>
<comment type="subcellular location">
    <subcellularLocation>
        <location evidence="2">Cytoplasm</location>
    </subcellularLocation>
</comment>
<keyword evidence="8" id="KW-0653">Protein transport</keyword>
<dbReference type="GO" id="GO:0044781">
    <property type="term" value="P:bacterial-type flagellum organization"/>
    <property type="evidence" value="ECO:0007669"/>
    <property type="project" value="UniProtKB-KW"/>
</dbReference>
<gene>
    <name evidence="12" type="primary">fliH</name>
    <name evidence="12" type="ORF">NH14_007180</name>
</gene>
<comment type="function">
    <text evidence="1">Needed for flagellar regrowth and assembly.</text>
</comment>
<reference evidence="12" key="2">
    <citation type="submission" date="2020-04" db="EMBL/GenBank/DDBJ databases">
        <authorList>
            <person name="Alexandrino P."/>
            <person name="Mendonca T."/>
            <person name="Guaman L."/>
            <person name="Cherix J."/>
            <person name="Lozano-Sakalauskas G."/>
            <person name="Fujita A."/>
            <person name="Filho E.R."/>
            <person name="Long P."/>
            <person name="Padilla G."/>
            <person name="Taciro M.K."/>
            <person name="Gomez J.G."/>
            <person name="Silva L.F."/>
            <person name="Torres M."/>
        </authorList>
    </citation>
    <scope>NUCLEOTIDE SEQUENCE</scope>
    <source>
        <strain evidence="12">LMG 19450</strain>
    </source>
</reference>
<feature type="region of interest" description="Disordered" evidence="10">
    <location>
        <begin position="1"/>
        <end position="42"/>
    </location>
</feature>
<name>A0A8T6Z9J6_9BURK</name>
<dbReference type="AlphaFoldDB" id="A0A8T6Z9J6"/>
<evidence type="ECO:0000256" key="8">
    <source>
        <dbReference type="ARBA" id="ARBA00022927"/>
    </source>
</evidence>
<keyword evidence="6" id="KW-0963">Cytoplasm</keyword>
<dbReference type="PRINTS" id="PR01003">
    <property type="entry name" value="FLGFLIH"/>
</dbReference>
<dbReference type="GO" id="GO:0005829">
    <property type="term" value="C:cytosol"/>
    <property type="evidence" value="ECO:0007669"/>
    <property type="project" value="TreeGrafter"/>
</dbReference>
<dbReference type="NCBIfam" id="NF004270">
    <property type="entry name" value="PRK05687.2-1"/>
    <property type="match status" value="1"/>
</dbReference>
<evidence type="ECO:0000256" key="6">
    <source>
        <dbReference type="ARBA" id="ARBA00022490"/>
    </source>
</evidence>
<dbReference type="EMBL" id="JTDB02000002">
    <property type="protein sequence ID" value="NLP60940.1"/>
    <property type="molecule type" value="Genomic_DNA"/>
</dbReference>
<keyword evidence="9" id="KW-1006">Bacterial flagellum protein export</keyword>
<dbReference type="InterPro" id="IPR051472">
    <property type="entry name" value="T3SS_Stator/FliH"/>
</dbReference>
<evidence type="ECO:0000256" key="10">
    <source>
        <dbReference type="SAM" id="MobiDB-lite"/>
    </source>
</evidence>
<feature type="compositionally biased region" description="Low complexity" evidence="10">
    <location>
        <begin position="9"/>
        <end position="18"/>
    </location>
</feature>
<comment type="caution">
    <text evidence="12">The sequence shown here is derived from an EMBL/GenBank/DDBJ whole genome shotgun (WGS) entry which is preliminary data.</text>
</comment>
<keyword evidence="7" id="KW-1005">Bacterial flagellum biogenesis</keyword>
<feature type="compositionally biased region" description="Pro residues" evidence="10">
    <location>
        <begin position="28"/>
        <end position="39"/>
    </location>
</feature>
<organism evidence="12 13">
    <name type="scientific">Paraburkholderia sacchari</name>
    <dbReference type="NCBI Taxonomy" id="159450"/>
    <lineage>
        <taxon>Bacteria</taxon>
        <taxon>Pseudomonadati</taxon>
        <taxon>Pseudomonadota</taxon>
        <taxon>Betaproteobacteria</taxon>
        <taxon>Burkholderiales</taxon>
        <taxon>Burkholderiaceae</taxon>
        <taxon>Paraburkholderia</taxon>
    </lineage>
</organism>
<dbReference type="OrthoDB" id="5296952at2"/>
<dbReference type="InterPro" id="IPR018035">
    <property type="entry name" value="Flagellar_FliH/T3SS_HrpE"/>
</dbReference>
<evidence type="ECO:0000256" key="1">
    <source>
        <dbReference type="ARBA" id="ARBA00003041"/>
    </source>
</evidence>
<dbReference type="Pfam" id="PF02108">
    <property type="entry name" value="FliH"/>
    <property type="match status" value="1"/>
</dbReference>
<dbReference type="GO" id="GO:0015031">
    <property type="term" value="P:protein transport"/>
    <property type="evidence" value="ECO:0007669"/>
    <property type="project" value="UniProtKB-KW"/>
</dbReference>
<dbReference type="GO" id="GO:0071973">
    <property type="term" value="P:bacterial-type flagellum-dependent cell motility"/>
    <property type="evidence" value="ECO:0007669"/>
    <property type="project" value="InterPro"/>
</dbReference>
<keyword evidence="5" id="KW-0813">Transport</keyword>
<dbReference type="RefSeq" id="WP_084225847.1">
    <property type="nucleotide sequence ID" value="NZ_CADFGF010000001.1"/>
</dbReference>
<accession>A0A8T6Z9J6</accession>
<dbReference type="GO" id="GO:0009288">
    <property type="term" value="C:bacterial-type flagellum"/>
    <property type="evidence" value="ECO:0007669"/>
    <property type="project" value="InterPro"/>
</dbReference>
<evidence type="ECO:0000256" key="4">
    <source>
        <dbReference type="ARBA" id="ARBA00016507"/>
    </source>
</evidence>
<evidence type="ECO:0000256" key="2">
    <source>
        <dbReference type="ARBA" id="ARBA00004496"/>
    </source>
</evidence>
<evidence type="ECO:0000313" key="13">
    <source>
        <dbReference type="Proteomes" id="UP000030460"/>
    </source>
</evidence>
<evidence type="ECO:0000256" key="5">
    <source>
        <dbReference type="ARBA" id="ARBA00022448"/>
    </source>
</evidence>
<dbReference type="Proteomes" id="UP000030460">
    <property type="component" value="Unassembled WGS sequence"/>
</dbReference>
<evidence type="ECO:0000256" key="3">
    <source>
        <dbReference type="ARBA" id="ARBA00006602"/>
    </source>
</evidence>
<comment type="similarity">
    <text evidence="3">Belongs to the FliH family.</text>
</comment>
<keyword evidence="12" id="KW-0969">Cilium</keyword>
<keyword evidence="12" id="KW-0282">Flagellum</keyword>
<evidence type="ECO:0000259" key="11">
    <source>
        <dbReference type="Pfam" id="PF02108"/>
    </source>
</evidence>
<feature type="domain" description="Flagellar assembly protein FliH/Type III secretion system HrpE" evidence="11">
    <location>
        <begin position="94"/>
        <end position="220"/>
    </location>
</feature>
<dbReference type="GO" id="GO:0003774">
    <property type="term" value="F:cytoskeletal motor activity"/>
    <property type="evidence" value="ECO:0007669"/>
    <property type="project" value="InterPro"/>
</dbReference>
<evidence type="ECO:0000313" key="12">
    <source>
        <dbReference type="EMBL" id="NLP60940.1"/>
    </source>
</evidence>
<evidence type="ECO:0000256" key="7">
    <source>
        <dbReference type="ARBA" id="ARBA00022795"/>
    </source>
</evidence>
<dbReference type="InterPro" id="IPR000563">
    <property type="entry name" value="Flag_FliH"/>
</dbReference>